<proteinExistence type="predicted"/>
<dbReference type="OrthoDB" id="10249449at2759"/>
<evidence type="ECO:0000313" key="2">
    <source>
        <dbReference type="Proteomes" id="UP000315496"/>
    </source>
</evidence>
<comment type="caution">
    <text evidence="1">The sequence shown here is derived from an EMBL/GenBank/DDBJ whole genome shotgun (WGS) entry which is preliminary data.</text>
</comment>
<sequence>MEVISLLKQMDAAGEAAKQLASTASLVDNDEEIECQRVGRSIRKELQQGTVQAVKELEAHRAMTEYYDWCLRRRIATSLASSDVEKEKRWLQVVLRDLRQSSWTTQKNASVVRAPITFSMPLTIRLKKSIVHIQSPADFHSVCHGPFNVSSSAEILSSPDKLRWRVMSSLVDTSIHLDEHAMKDRYTYLCGPKPEAAGELLSPRIPSLESFFHVYMQRRSMLKARVLLLSSPVTFQNIHFYGPIFAIKPAIDRLSITLDALAITFINCSFEPIKRPVPASHWSKLISKWQNKLRRASPTQKVVCERMLLIYHSIRELCYGSMGRFLQTRDAQVHVFSGCVVLFQDCYFGKGKAPCIVAEKGSNVVIRGCVFRGTGSALSRANVKDLPPHAAIVSRGSSLLLVRESLFLLCNCGLASFGDLYAQTDNDALLVDSLESRLAAEMKFDTLNPFHKEFMATYYNDRKAFRSLLQDAGIISRDTLAEICMKLVSQCLFCSCGISIASYGEFTRGVTITDCSIVQQSLCPRADADIEADDNDIVIGPIPVAGIQAVGSSIDVARVYFGVPVYACIALAECQFTISNCYTTGSVTPKDPGNDVDALLHTGASDMLEKMFGGAELVFVTKSSYLPATLFQQFRDQRVWQDKRERKRLKYIGKTFQHMDKPYLHVGYTDITLTDKHMLSKRKVYSEPCNYEPSGDSVAIHLCHSAGTISDCFFADHLFWHGVHMVRSAVTMQRTGLFHGAVGVYAENSRLVVRNTLVRHQRHSGCISYDSTLFVEDGTELSRTGRVGIGGRHSDIYLHRVTVNDVAVGLRLECDCALTMIDSTISLANTGITLSSNSVCSQKEVCFLDVQKEVNKV</sequence>
<dbReference type="AlphaFoldDB" id="A0A4Z1T3U6"/>
<dbReference type="VEuPathDB" id="GiardiaDB:GMRT_12041"/>
<evidence type="ECO:0000313" key="1">
    <source>
        <dbReference type="EMBL" id="TNJ27717.1"/>
    </source>
</evidence>
<dbReference type="Proteomes" id="UP000315496">
    <property type="component" value="Chromosome 3"/>
</dbReference>
<dbReference type="EMBL" id="VDLU01000003">
    <property type="protein sequence ID" value="TNJ27717.1"/>
    <property type="molecule type" value="Genomic_DNA"/>
</dbReference>
<reference evidence="1 2" key="1">
    <citation type="submission" date="2019-05" db="EMBL/GenBank/DDBJ databases">
        <title>The compact genome of Giardia muris reveals important steps in the evolution of intestinal protozoan parasites.</title>
        <authorList>
            <person name="Xu F."/>
            <person name="Jimenez-Gonzalez A."/>
            <person name="Einarsson E."/>
            <person name="Astvaldsson A."/>
            <person name="Peirasmaki D."/>
            <person name="Eckmann L."/>
            <person name="Andersson J.O."/>
            <person name="Svard S.G."/>
            <person name="Jerlstrom-Hultqvist J."/>
        </authorList>
    </citation>
    <scope>NUCLEOTIDE SEQUENCE [LARGE SCALE GENOMIC DNA]</scope>
    <source>
        <strain evidence="1 2">Roberts-Thomson</strain>
    </source>
</reference>
<name>A0A4Z1T3U6_GIAMU</name>
<organism evidence="1 2">
    <name type="scientific">Giardia muris</name>
    <dbReference type="NCBI Taxonomy" id="5742"/>
    <lineage>
        <taxon>Eukaryota</taxon>
        <taxon>Metamonada</taxon>
        <taxon>Diplomonadida</taxon>
        <taxon>Hexamitidae</taxon>
        <taxon>Giardiinae</taxon>
        <taxon>Giardia</taxon>
    </lineage>
</organism>
<gene>
    <name evidence="1" type="ORF">GMRT_12041</name>
</gene>
<keyword evidence="2" id="KW-1185">Reference proteome</keyword>
<protein>
    <submittedName>
        <fullName evidence="1">Uncharacterized protein</fullName>
    </submittedName>
</protein>
<accession>A0A4Z1T3U6</accession>